<organism evidence="2 3">
    <name type="scientific">Inhella crocodyli</name>
    <dbReference type="NCBI Taxonomy" id="2499851"/>
    <lineage>
        <taxon>Bacteria</taxon>
        <taxon>Pseudomonadati</taxon>
        <taxon>Pseudomonadota</taxon>
        <taxon>Betaproteobacteria</taxon>
        <taxon>Burkholderiales</taxon>
        <taxon>Sphaerotilaceae</taxon>
        <taxon>Inhella</taxon>
    </lineage>
</organism>
<comment type="caution">
    <text evidence="2">The sequence shown here is derived from an EMBL/GenBank/DDBJ whole genome shotgun (WGS) entry which is preliminary data.</text>
</comment>
<evidence type="ECO:0008006" key="4">
    <source>
        <dbReference type="Google" id="ProtNLM"/>
    </source>
</evidence>
<dbReference type="AlphaFoldDB" id="A0A437LE46"/>
<name>A0A437LE46_9BURK</name>
<keyword evidence="3" id="KW-1185">Reference proteome</keyword>
<feature type="signal peptide" evidence="1">
    <location>
        <begin position="1"/>
        <end position="28"/>
    </location>
</feature>
<evidence type="ECO:0000313" key="2">
    <source>
        <dbReference type="EMBL" id="RVT83614.1"/>
    </source>
</evidence>
<dbReference type="EMBL" id="SACM01000004">
    <property type="protein sequence ID" value="RVT83614.1"/>
    <property type="molecule type" value="Genomic_DNA"/>
</dbReference>
<dbReference type="OrthoDB" id="9997at2"/>
<proteinExistence type="predicted"/>
<evidence type="ECO:0000256" key="1">
    <source>
        <dbReference type="SAM" id="SignalP"/>
    </source>
</evidence>
<sequence length="430" mass="46597">MPTPSPWRWPRRLLVLALVAMLAATALALQTGPSLPAPEPSLGHTSGPWAHAQRWLQQLQVQRQRPGARAGLWLAEADLNALVAPALASARPGARAHLDLETDFAQLRANWPTASGALWLNLDLRFDMAEQRPGLWPRLVSARLGRLPLPPAWVDAAAQRALDAKLGPAWRELPAAITGWQALPGRLRVNWAQDRANWRQLAGTAGRLLPAPEREALTAHHTAWQALLAQPATADRTWAVPQALQALARPALTRVQEGRTQAEPELRALLLTLALHAVGRSPAPLLDQASPNPPPLRLVMAERDDMAQHFLISAWLAWQGNEQFAQALGLGKELADAQGSSGFSFNDLAADEAGSTLGRRAAANPAGMLAALATGVPEAGLFPRVDDLPEFLSEPEFRRRFGGVGAPAFDAERQKIRKRIAALPLYQGWP</sequence>
<dbReference type="Proteomes" id="UP000288587">
    <property type="component" value="Unassembled WGS sequence"/>
</dbReference>
<evidence type="ECO:0000313" key="3">
    <source>
        <dbReference type="Proteomes" id="UP000288587"/>
    </source>
</evidence>
<protein>
    <recommendedName>
        <fullName evidence="4">DUF255 domain-containing protein</fullName>
    </recommendedName>
</protein>
<gene>
    <name evidence="2" type="ORF">EOD73_13615</name>
</gene>
<accession>A0A437LE46</accession>
<reference evidence="2 3" key="1">
    <citation type="submission" date="2019-01" db="EMBL/GenBank/DDBJ databases">
        <authorList>
            <person name="Chen W.-M."/>
        </authorList>
    </citation>
    <scope>NUCLEOTIDE SEQUENCE [LARGE SCALE GENOMIC DNA]</scope>
    <source>
        <strain evidence="2 3">CCP-18</strain>
    </source>
</reference>
<dbReference type="RefSeq" id="WP_127683578.1">
    <property type="nucleotide sequence ID" value="NZ_SACM01000004.1"/>
</dbReference>
<feature type="chain" id="PRO_5019310435" description="DUF255 domain-containing protein" evidence="1">
    <location>
        <begin position="29"/>
        <end position="430"/>
    </location>
</feature>
<keyword evidence="1" id="KW-0732">Signal</keyword>